<dbReference type="EC" id="2.7.11.1" evidence="1"/>
<dbReference type="GO" id="GO:0005524">
    <property type="term" value="F:ATP binding"/>
    <property type="evidence" value="ECO:0007669"/>
    <property type="project" value="UniProtKB-UniRule"/>
</dbReference>
<dbReference type="EMBL" id="CP036298">
    <property type="protein sequence ID" value="QDV25723.1"/>
    <property type="molecule type" value="Genomic_DNA"/>
</dbReference>
<dbReference type="InterPro" id="IPR011009">
    <property type="entry name" value="Kinase-like_dom_sf"/>
</dbReference>
<feature type="domain" description="Protein kinase" evidence="9">
    <location>
        <begin position="115"/>
        <end position="376"/>
    </location>
</feature>
<dbReference type="Proteomes" id="UP000318017">
    <property type="component" value="Chromosome"/>
</dbReference>
<dbReference type="PROSITE" id="PS00107">
    <property type="entry name" value="PROTEIN_KINASE_ATP"/>
    <property type="match status" value="1"/>
</dbReference>
<keyword evidence="6 7" id="KW-0067">ATP-binding</keyword>
<dbReference type="SMART" id="SM00220">
    <property type="entry name" value="S_TKc"/>
    <property type="match status" value="1"/>
</dbReference>
<dbReference type="CDD" id="cd14014">
    <property type="entry name" value="STKc_PknB_like"/>
    <property type="match status" value="1"/>
</dbReference>
<feature type="region of interest" description="Disordered" evidence="8">
    <location>
        <begin position="269"/>
        <end position="288"/>
    </location>
</feature>
<evidence type="ECO:0000259" key="9">
    <source>
        <dbReference type="PROSITE" id="PS50011"/>
    </source>
</evidence>
<evidence type="ECO:0000313" key="11">
    <source>
        <dbReference type="Proteomes" id="UP000318017"/>
    </source>
</evidence>
<gene>
    <name evidence="10" type="primary">prkC_18</name>
    <name evidence="10" type="ORF">Q31a_40500</name>
</gene>
<protein>
    <recommendedName>
        <fullName evidence="1">non-specific serine/threonine protein kinase</fullName>
        <ecNumber evidence="1">2.7.11.1</ecNumber>
    </recommendedName>
</protein>
<name>A0A518GAY3_9BACT</name>
<dbReference type="GO" id="GO:0004674">
    <property type="term" value="F:protein serine/threonine kinase activity"/>
    <property type="evidence" value="ECO:0007669"/>
    <property type="project" value="UniProtKB-KW"/>
</dbReference>
<dbReference type="InterPro" id="IPR000719">
    <property type="entry name" value="Prot_kinase_dom"/>
</dbReference>
<dbReference type="RefSeq" id="WP_231690825.1">
    <property type="nucleotide sequence ID" value="NZ_CP036298.1"/>
</dbReference>
<evidence type="ECO:0000256" key="8">
    <source>
        <dbReference type="SAM" id="MobiDB-lite"/>
    </source>
</evidence>
<dbReference type="FunFam" id="1.10.510.10:FF:000021">
    <property type="entry name" value="Serine/threonine protein kinase"/>
    <property type="match status" value="1"/>
</dbReference>
<evidence type="ECO:0000256" key="7">
    <source>
        <dbReference type="PROSITE-ProRule" id="PRU10141"/>
    </source>
</evidence>
<dbReference type="Pfam" id="PF00069">
    <property type="entry name" value="Pkinase"/>
    <property type="match status" value="1"/>
</dbReference>
<keyword evidence="11" id="KW-1185">Reference proteome</keyword>
<evidence type="ECO:0000256" key="2">
    <source>
        <dbReference type="ARBA" id="ARBA00022527"/>
    </source>
</evidence>
<reference evidence="10 11" key="1">
    <citation type="submission" date="2019-02" db="EMBL/GenBank/DDBJ databases">
        <title>Deep-cultivation of Planctomycetes and their phenomic and genomic characterization uncovers novel biology.</title>
        <authorList>
            <person name="Wiegand S."/>
            <person name="Jogler M."/>
            <person name="Boedeker C."/>
            <person name="Pinto D."/>
            <person name="Vollmers J."/>
            <person name="Rivas-Marin E."/>
            <person name="Kohn T."/>
            <person name="Peeters S.H."/>
            <person name="Heuer A."/>
            <person name="Rast P."/>
            <person name="Oberbeckmann S."/>
            <person name="Bunk B."/>
            <person name="Jeske O."/>
            <person name="Meyerdierks A."/>
            <person name="Storesund J.E."/>
            <person name="Kallscheuer N."/>
            <person name="Luecker S."/>
            <person name="Lage O.M."/>
            <person name="Pohl T."/>
            <person name="Merkel B.J."/>
            <person name="Hornburger P."/>
            <person name="Mueller R.-W."/>
            <person name="Bruemmer F."/>
            <person name="Labrenz M."/>
            <person name="Spormann A.M."/>
            <person name="Op den Camp H."/>
            <person name="Overmann J."/>
            <person name="Amann R."/>
            <person name="Jetten M.S.M."/>
            <person name="Mascher T."/>
            <person name="Medema M.H."/>
            <person name="Devos D.P."/>
            <person name="Kaster A.-K."/>
            <person name="Ovreas L."/>
            <person name="Rohde M."/>
            <person name="Galperin M.Y."/>
            <person name="Jogler C."/>
        </authorList>
    </citation>
    <scope>NUCLEOTIDE SEQUENCE [LARGE SCALE GENOMIC DNA]</scope>
    <source>
        <strain evidence="10 11">Q31a</strain>
    </source>
</reference>
<dbReference type="PANTHER" id="PTHR43289">
    <property type="entry name" value="MITOGEN-ACTIVATED PROTEIN KINASE KINASE KINASE 20-RELATED"/>
    <property type="match status" value="1"/>
</dbReference>
<organism evidence="10 11">
    <name type="scientific">Aureliella helgolandensis</name>
    <dbReference type="NCBI Taxonomy" id="2527968"/>
    <lineage>
        <taxon>Bacteria</taxon>
        <taxon>Pseudomonadati</taxon>
        <taxon>Planctomycetota</taxon>
        <taxon>Planctomycetia</taxon>
        <taxon>Pirellulales</taxon>
        <taxon>Pirellulaceae</taxon>
        <taxon>Aureliella</taxon>
    </lineage>
</organism>
<proteinExistence type="predicted"/>
<evidence type="ECO:0000256" key="6">
    <source>
        <dbReference type="ARBA" id="ARBA00022840"/>
    </source>
</evidence>
<keyword evidence="5 10" id="KW-0418">Kinase</keyword>
<evidence type="ECO:0000256" key="3">
    <source>
        <dbReference type="ARBA" id="ARBA00022679"/>
    </source>
</evidence>
<dbReference type="Gene3D" id="3.30.200.20">
    <property type="entry name" value="Phosphorylase Kinase, domain 1"/>
    <property type="match status" value="1"/>
</dbReference>
<dbReference type="PANTHER" id="PTHR43289:SF6">
    <property type="entry name" value="SERINE_THREONINE-PROTEIN KINASE NEKL-3"/>
    <property type="match status" value="1"/>
</dbReference>
<dbReference type="Gene3D" id="1.10.510.10">
    <property type="entry name" value="Transferase(Phosphotransferase) domain 1"/>
    <property type="match status" value="1"/>
</dbReference>
<accession>A0A518GAY3</accession>
<dbReference type="InterPro" id="IPR017441">
    <property type="entry name" value="Protein_kinase_ATP_BS"/>
</dbReference>
<dbReference type="InterPro" id="IPR008271">
    <property type="entry name" value="Ser/Thr_kinase_AS"/>
</dbReference>
<evidence type="ECO:0000256" key="4">
    <source>
        <dbReference type="ARBA" id="ARBA00022741"/>
    </source>
</evidence>
<dbReference type="AlphaFoldDB" id="A0A518GAY3"/>
<dbReference type="PROSITE" id="PS50011">
    <property type="entry name" value="PROTEIN_KINASE_DOM"/>
    <property type="match status" value="1"/>
</dbReference>
<dbReference type="KEGG" id="ahel:Q31a_40500"/>
<dbReference type="PROSITE" id="PS00108">
    <property type="entry name" value="PROTEIN_KINASE_ST"/>
    <property type="match status" value="1"/>
</dbReference>
<evidence type="ECO:0000256" key="5">
    <source>
        <dbReference type="ARBA" id="ARBA00022777"/>
    </source>
</evidence>
<evidence type="ECO:0000313" key="10">
    <source>
        <dbReference type="EMBL" id="QDV25723.1"/>
    </source>
</evidence>
<dbReference type="SUPFAM" id="SSF56112">
    <property type="entry name" value="Protein kinase-like (PK-like)"/>
    <property type="match status" value="1"/>
</dbReference>
<feature type="binding site" evidence="7">
    <location>
        <position position="144"/>
    </location>
    <ligand>
        <name>ATP</name>
        <dbReference type="ChEBI" id="CHEBI:30616"/>
    </ligand>
</feature>
<keyword evidence="4 7" id="KW-0547">Nucleotide-binding</keyword>
<sequence length="521" mass="57252">MNQTNTPCDDRLLHSLLQAQEDSEPYLRASRHVDHCARCQLRLEELAAAPAFWSDAGAILASTGHPLAHEDVADVENPCYRSERKRYPTAWTDSMAQQLLSPPSHPEMLGRIGRYEVERLIGWGGMGVVFKAFDTELNRPVAIKVLAPFLAGSGAARKRFAREARAAAAVVHEHVVAIHNVETDGESPFLVMPLVVGESLQQRIDREGPLELCELLRIATQTAAGLAAAHAQGLVHRDVKPSNILLEQGVERTLLTDFGLARASDDASLTHSGYHPGTPQYMSPEQARGESIDARSDLFSLGSVIYAMSTGHPPFRAETTYGILRRITDNEPRSLREVSAAIPTWLEGIVRKLLAKDLSDRFQTAEEVAELLEQCLAHVQQPTAVSLPERCQKLLGHTVEVNESNQRNFSTALRPIQQRWNAISNTWRVGGIVAGVGVLGLVSLLSVQERSLEQLRGEPPDSGAAQFSNASAAISNAVDPAESPALWDQTSHELRHFSDDLTLFEARSQHLWDEMPTVAKE</sequence>
<keyword evidence="3 10" id="KW-0808">Transferase</keyword>
<keyword evidence="2" id="KW-0723">Serine/threonine-protein kinase</keyword>
<evidence type="ECO:0000256" key="1">
    <source>
        <dbReference type="ARBA" id="ARBA00012513"/>
    </source>
</evidence>